<dbReference type="EMBL" id="RZUI01000002">
    <property type="protein sequence ID" value="KAA8831608.1"/>
    <property type="molecule type" value="Genomic_DNA"/>
</dbReference>
<accession>A0A5M9ZMG3</accession>
<evidence type="ECO:0000313" key="1">
    <source>
        <dbReference type="EMBL" id="KAA8831608.1"/>
    </source>
</evidence>
<protein>
    <submittedName>
        <fullName evidence="1">Uncharacterized protein</fullName>
    </submittedName>
</protein>
<dbReference type="RefSeq" id="WP_150380781.1">
    <property type="nucleotide sequence ID" value="NZ_RZUI01000002.1"/>
</dbReference>
<name>A0A5M9ZMG3_9BIFI</name>
<evidence type="ECO:0000313" key="2">
    <source>
        <dbReference type="Proteomes" id="UP000412028"/>
    </source>
</evidence>
<dbReference type="Proteomes" id="UP000412028">
    <property type="component" value="Unassembled WGS sequence"/>
</dbReference>
<comment type="caution">
    <text evidence="1">The sequence shown here is derived from an EMBL/GenBank/DDBJ whole genome shotgun (WGS) entry which is preliminary data.</text>
</comment>
<dbReference type="AlphaFoldDB" id="A0A5M9ZMG3"/>
<reference evidence="1 2" key="1">
    <citation type="journal article" date="2019" name="Syst. Appl. Microbiol.">
        <title>Characterization of Bifidobacterium species in feaces of the Egyptian fruit bat: Description of B. vespertilionis sp. nov. and B. rousetti sp. nov.</title>
        <authorList>
            <person name="Modesto M."/>
            <person name="Satti M."/>
            <person name="Watanabe K."/>
            <person name="Puglisi E."/>
            <person name="Morelli L."/>
            <person name="Huang C.-H."/>
            <person name="Liou J.-S."/>
            <person name="Miyashita M."/>
            <person name="Tamura T."/>
            <person name="Saito S."/>
            <person name="Mori K."/>
            <person name="Huang L."/>
            <person name="Sciavilla P."/>
            <person name="Sandri C."/>
            <person name="Spiezio C."/>
            <person name="Vitali F."/>
            <person name="Cavalieri D."/>
            <person name="Perpetuini G."/>
            <person name="Tofalo R."/>
            <person name="Bonetti A."/>
            <person name="Arita M."/>
            <person name="Mattarelli P."/>
        </authorList>
    </citation>
    <scope>NUCLEOTIDE SEQUENCE [LARGE SCALE GENOMIC DNA]</scope>
    <source>
        <strain evidence="1 2">RST7</strain>
    </source>
</reference>
<organism evidence="1 2">
    <name type="scientific">Bifidobacterium tissieri</name>
    <dbReference type="NCBI Taxonomy" id="1630162"/>
    <lineage>
        <taxon>Bacteria</taxon>
        <taxon>Bacillati</taxon>
        <taxon>Actinomycetota</taxon>
        <taxon>Actinomycetes</taxon>
        <taxon>Bifidobacteriales</taxon>
        <taxon>Bifidobacteriaceae</taxon>
        <taxon>Bifidobacterium</taxon>
    </lineage>
</organism>
<gene>
    <name evidence="1" type="ORF">EMO89_02465</name>
</gene>
<proteinExistence type="predicted"/>
<sequence>MTNNTEHWDQGALIRSLIKALNTYAKYPMFSKRRGLYTVSDDDMADIARTLETTYRQETNQLTPPQPPTRPLGTIIRYRVAGVNAADHAVTLVYPTRKEAEQFVKTHRGEYSITPLYVTGYQTKEAE</sequence>